<comment type="similarity">
    <text evidence="3">Belongs to the glycosyl hydrolase 43 family.</text>
</comment>
<organism evidence="5 6">
    <name type="scientific">Stakelama flava</name>
    <dbReference type="NCBI Taxonomy" id="2860338"/>
    <lineage>
        <taxon>Bacteria</taxon>
        <taxon>Pseudomonadati</taxon>
        <taxon>Pseudomonadota</taxon>
        <taxon>Alphaproteobacteria</taxon>
        <taxon>Sphingomonadales</taxon>
        <taxon>Sphingomonadaceae</taxon>
        <taxon>Stakelama</taxon>
    </lineage>
</organism>
<accession>A0ABS6XM13</accession>
<feature type="signal peptide" evidence="4">
    <location>
        <begin position="1"/>
        <end position="25"/>
    </location>
</feature>
<dbReference type="PROSITE" id="PS51257">
    <property type="entry name" value="PROKAR_LIPOPROTEIN"/>
    <property type="match status" value="1"/>
</dbReference>
<dbReference type="EC" id="3.2.1.55" evidence="3"/>
<evidence type="ECO:0000256" key="1">
    <source>
        <dbReference type="ARBA" id="ARBA00022801"/>
    </source>
</evidence>
<dbReference type="PANTHER" id="PTHR43301:SF3">
    <property type="entry name" value="ARABINAN ENDO-1,5-ALPHA-L-ARABINOSIDASE A-RELATED"/>
    <property type="match status" value="1"/>
</dbReference>
<gene>
    <name evidence="5" type="ORF">KY084_10225</name>
</gene>
<comment type="caution">
    <text evidence="5">The sequence shown here is derived from an EMBL/GenBank/DDBJ whole genome shotgun (WGS) entry which is preliminary data.</text>
</comment>
<dbReference type="InterPro" id="IPR050727">
    <property type="entry name" value="GH43_arabinanases"/>
</dbReference>
<feature type="chain" id="PRO_5046741861" description="Extracellular exo-alpha-(1-&gt;5)-L-arabinofuranosidase" evidence="4">
    <location>
        <begin position="26"/>
        <end position="363"/>
    </location>
</feature>
<dbReference type="InterPro" id="IPR006710">
    <property type="entry name" value="Glyco_hydro_43"/>
</dbReference>
<proteinExistence type="inferred from homology"/>
<evidence type="ECO:0000256" key="3">
    <source>
        <dbReference type="PIRNR" id="PIRNR026534"/>
    </source>
</evidence>
<comment type="pathway">
    <text evidence="3">Glycan metabolism; L-arabinan degradation.</text>
</comment>
<comment type="catalytic activity">
    <reaction evidence="3">
        <text>Hydrolysis of terminal non-reducing alpha-L-arabinofuranoside residues in alpha-L-arabinosides.</text>
        <dbReference type="EC" id="3.2.1.55"/>
    </reaction>
</comment>
<dbReference type="CDD" id="cd08998">
    <property type="entry name" value="GH43_Arb43a-like"/>
    <property type="match status" value="1"/>
</dbReference>
<reference evidence="5 6" key="1">
    <citation type="submission" date="2021-07" db="EMBL/GenBank/DDBJ databases">
        <title>Stakelama flava sp. nov., a novel endophytic bacterium isolated from branch of Kandelia candel.</title>
        <authorList>
            <person name="Tuo L."/>
        </authorList>
    </citation>
    <scope>NUCLEOTIDE SEQUENCE [LARGE SCALE GENOMIC DNA]</scope>
    <source>
        <strain evidence="5 6">CBK3Z-3</strain>
    </source>
</reference>
<evidence type="ECO:0000256" key="4">
    <source>
        <dbReference type="SAM" id="SignalP"/>
    </source>
</evidence>
<dbReference type="RefSeq" id="WP_219238353.1">
    <property type="nucleotide sequence ID" value="NZ_JAHWZX010000008.1"/>
</dbReference>
<dbReference type="Pfam" id="PF04616">
    <property type="entry name" value="Glyco_hydro_43"/>
    <property type="match status" value="1"/>
</dbReference>
<keyword evidence="2 3" id="KW-0326">Glycosidase</keyword>
<dbReference type="EMBL" id="JAHWZX010000008">
    <property type="protein sequence ID" value="MBW4331247.1"/>
    <property type="molecule type" value="Genomic_DNA"/>
</dbReference>
<dbReference type="PANTHER" id="PTHR43301">
    <property type="entry name" value="ARABINAN ENDO-1,5-ALPHA-L-ARABINOSIDASE"/>
    <property type="match status" value="1"/>
</dbReference>
<sequence>MTPSRIATCSFYAVALTLAGCASDAAAPAAASAPNDGASSQVPVTGDIVPVHDPEMLRDGSTYYLFTTGHVGSPQGLLPMRTSHDLHEWKFAGPALADIPAWAKEAVPGTSGTWAPHIVKIGGQYRLYYSISTFAKNRSAIGLLTNNVLDPDAPARGWQDRGAVVTTNSDDDYNAIDPAVFTDAKGREWMAFGSFWGGLKMVELDPATGKRLAGNPQVYSIAARPRLRADATAPGAGSEPGSGAIEAPFVIAHDGRYYLFASFGFCCRGAKSTYSTVVGRSDTPTGPYIDRDGTPMMQGGGTEILSSGQGDDSRFVGRGHVSILQDADQDYIIYHAYDRQANGAPTLRIRRINWTDNGWPVAD</sequence>
<dbReference type="PIRSF" id="PIRSF026534">
    <property type="entry name" value="Endo_alpha-L-arabinosidase"/>
    <property type="match status" value="1"/>
</dbReference>
<keyword evidence="4" id="KW-0732">Signal</keyword>
<dbReference type="Proteomes" id="UP001197214">
    <property type="component" value="Unassembled WGS sequence"/>
</dbReference>
<name>A0ABS6XM13_9SPHN</name>
<protein>
    <recommendedName>
        <fullName evidence="3">Extracellular exo-alpha-(1-&gt;5)-L-arabinofuranosidase</fullName>
        <ecNumber evidence="3">3.2.1.55</ecNumber>
    </recommendedName>
</protein>
<evidence type="ECO:0000313" key="5">
    <source>
        <dbReference type="EMBL" id="MBW4331247.1"/>
    </source>
</evidence>
<keyword evidence="1 3" id="KW-0378">Hydrolase</keyword>
<keyword evidence="6" id="KW-1185">Reference proteome</keyword>
<evidence type="ECO:0000313" key="6">
    <source>
        <dbReference type="Proteomes" id="UP001197214"/>
    </source>
</evidence>
<evidence type="ECO:0000256" key="2">
    <source>
        <dbReference type="ARBA" id="ARBA00023295"/>
    </source>
</evidence>
<dbReference type="InterPro" id="IPR016840">
    <property type="entry name" value="Glyco_hydro_43_endo_a_Ara-ase"/>
</dbReference>